<dbReference type="RefSeq" id="WP_318601422.1">
    <property type="nucleotide sequence ID" value="NZ_JAWSTH010000192.1"/>
</dbReference>
<comment type="pathway">
    <text evidence="6">Amino-acid biosynthesis; L-histidine biosynthesis; L-histidine from 5-phospho-alpha-D-ribose 1-diphosphate: step 7/9.</text>
</comment>
<dbReference type="InterPro" id="IPR004839">
    <property type="entry name" value="Aminotransferase_I/II_large"/>
</dbReference>
<dbReference type="Proteomes" id="UP001284601">
    <property type="component" value="Unassembled WGS sequence"/>
</dbReference>
<dbReference type="InterPro" id="IPR015421">
    <property type="entry name" value="PyrdxlP-dep_Trfase_major"/>
</dbReference>
<gene>
    <name evidence="6 8" type="primary">hisC</name>
    <name evidence="8" type="ORF">R7226_31030</name>
</gene>
<dbReference type="Gene3D" id="3.40.640.10">
    <property type="entry name" value="Type I PLP-dependent aspartate aminotransferase-like (Major domain)"/>
    <property type="match status" value="1"/>
</dbReference>
<dbReference type="InterPro" id="IPR015422">
    <property type="entry name" value="PyrdxlP-dep_Trfase_small"/>
</dbReference>
<comment type="catalytic activity">
    <reaction evidence="6">
        <text>L-histidinol phosphate + 2-oxoglutarate = 3-(imidazol-4-yl)-2-oxopropyl phosphate + L-glutamate</text>
        <dbReference type="Rhea" id="RHEA:23744"/>
        <dbReference type="ChEBI" id="CHEBI:16810"/>
        <dbReference type="ChEBI" id="CHEBI:29985"/>
        <dbReference type="ChEBI" id="CHEBI:57766"/>
        <dbReference type="ChEBI" id="CHEBI:57980"/>
        <dbReference type="EC" id="2.6.1.9"/>
    </reaction>
</comment>
<dbReference type="PANTHER" id="PTHR43643">
    <property type="entry name" value="HISTIDINOL-PHOSPHATE AMINOTRANSFERASE 2"/>
    <property type="match status" value="1"/>
</dbReference>
<keyword evidence="6" id="KW-0028">Amino-acid biosynthesis</keyword>
<accession>A0ABU4HZR9</accession>
<comment type="cofactor">
    <cofactor evidence="1 6">
        <name>pyridoxal 5'-phosphate</name>
        <dbReference type="ChEBI" id="CHEBI:597326"/>
    </cofactor>
</comment>
<evidence type="ECO:0000256" key="2">
    <source>
        <dbReference type="ARBA" id="ARBA00011738"/>
    </source>
</evidence>
<dbReference type="NCBIfam" id="TIGR01141">
    <property type="entry name" value="hisC"/>
    <property type="match status" value="1"/>
</dbReference>
<keyword evidence="4 6" id="KW-0808">Transferase</keyword>
<protein>
    <recommendedName>
        <fullName evidence="6">Histidinol-phosphate aminotransferase</fullName>
        <ecNumber evidence="6">2.6.1.9</ecNumber>
    </recommendedName>
    <alternativeName>
        <fullName evidence="6">Imidazole acetol-phosphate transaminase</fullName>
    </alternativeName>
</protein>
<organism evidence="8 9">
    <name type="scientific">Conexibacter stalactiti</name>
    <dbReference type="NCBI Taxonomy" id="1940611"/>
    <lineage>
        <taxon>Bacteria</taxon>
        <taxon>Bacillati</taxon>
        <taxon>Actinomycetota</taxon>
        <taxon>Thermoleophilia</taxon>
        <taxon>Solirubrobacterales</taxon>
        <taxon>Conexibacteraceae</taxon>
        <taxon>Conexibacter</taxon>
    </lineage>
</organism>
<keyword evidence="6" id="KW-0368">Histidine biosynthesis</keyword>
<dbReference type="HAMAP" id="MF_01023">
    <property type="entry name" value="HisC_aminotrans_2"/>
    <property type="match status" value="1"/>
</dbReference>
<keyword evidence="9" id="KW-1185">Reference proteome</keyword>
<dbReference type="SUPFAM" id="SSF53383">
    <property type="entry name" value="PLP-dependent transferases"/>
    <property type="match status" value="1"/>
</dbReference>
<reference evidence="9" key="1">
    <citation type="submission" date="2023-07" db="EMBL/GenBank/DDBJ databases">
        <title>Conexibacter stalactiti sp. nov., isolated from stalactites in a lava cave and emended description of the genus Conexibacter.</title>
        <authorList>
            <person name="Lee S.D."/>
        </authorList>
    </citation>
    <scope>NUCLEOTIDE SEQUENCE [LARGE SCALE GENOMIC DNA]</scope>
    <source>
        <strain evidence="9">KCTC 39840</strain>
    </source>
</reference>
<keyword evidence="3 6" id="KW-0032">Aminotransferase</keyword>
<comment type="similarity">
    <text evidence="6">Belongs to the class-II pyridoxal-phosphate-dependent aminotransferase family. Histidinol-phosphate aminotransferase subfamily.</text>
</comment>
<dbReference type="PANTHER" id="PTHR43643:SF3">
    <property type="entry name" value="HISTIDINOL-PHOSPHATE AMINOTRANSFERASE"/>
    <property type="match status" value="1"/>
</dbReference>
<feature type="modified residue" description="N6-(pyridoxal phosphate)lysine" evidence="6">
    <location>
        <position position="218"/>
    </location>
</feature>
<name>A0ABU4HZR9_9ACTN</name>
<feature type="domain" description="Aminotransferase class I/classII large" evidence="7">
    <location>
        <begin position="29"/>
        <end position="353"/>
    </location>
</feature>
<dbReference type="CDD" id="cd00609">
    <property type="entry name" value="AAT_like"/>
    <property type="match status" value="1"/>
</dbReference>
<evidence type="ECO:0000256" key="6">
    <source>
        <dbReference type="HAMAP-Rule" id="MF_01023"/>
    </source>
</evidence>
<evidence type="ECO:0000256" key="3">
    <source>
        <dbReference type="ARBA" id="ARBA00022576"/>
    </source>
</evidence>
<evidence type="ECO:0000256" key="1">
    <source>
        <dbReference type="ARBA" id="ARBA00001933"/>
    </source>
</evidence>
<dbReference type="GO" id="GO:0004400">
    <property type="term" value="F:histidinol-phosphate transaminase activity"/>
    <property type="evidence" value="ECO:0007669"/>
    <property type="project" value="UniProtKB-EC"/>
</dbReference>
<dbReference type="InterPro" id="IPR050106">
    <property type="entry name" value="HistidinolP_aminotransfase"/>
</dbReference>
<proteinExistence type="inferred from homology"/>
<evidence type="ECO:0000256" key="4">
    <source>
        <dbReference type="ARBA" id="ARBA00022679"/>
    </source>
</evidence>
<dbReference type="Pfam" id="PF00155">
    <property type="entry name" value="Aminotran_1_2"/>
    <property type="match status" value="1"/>
</dbReference>
<dbReference type="EMBL" id="JAWSTH010000192">
    <property type="protein sequence ID" value="MDW5598833.1"/>
    <property type="molecule type" value="Genomic_DNA"/>
</dbReference>
<comment type="caution">
    <text evidence="8">The sequence shown here is derived from an EMBL/GenBank/DDBJ whole genome shotgun (WGS) entry which is preliminary data.</text>
</comment>
<sequence length="357" mass="38834">MAIEFTDKIRRLPVYPTAGGYALDGFAMLASNEAPFGPMPGVVEAAAGAVATANRYPDPSNMRLRRALAARYDYDPMKIAIGAGSCDILLSAAEALLEPGAEVVYAWPSFSVYPHMAAATGATAIRVPLDAEHRHDLDAMLAEITAATRLVIVCNPNNPTGTAHPLAAVERFMAEVPRHVCVILDEAYCEFSTLDDPDASLALLKRHANLVLLRTFSKVYGLAGLRVGYALCGDERFRVAVEQVRQPFFCNSVAQAAAEAALLRQDELTRRIEETVANRLALEEGLRELGLDVAESQSNFIWHSLGDGDEQEILAGLRDRKVLIRSGRALGREGWARTTVGTSAENRRFLDALRELV</sequence>
<reference evidence="8 9" key="2">
    <citation type="submission" date="2023-10" db="EMBL/GenBank/DDBJ databases">
        <authorList>
            <person name="Han X.F."/>
        </authorList>
    </citation>
    <scope>NUCLEOTIDE SEQUENCE [LARGE SCALE GENOMIC DNA]</scope>
    <source>
        <strain evidence="8 9">KCTC 39840</strain>
    </source>
</reference>
<evidence type="ECO:0000313" key="8">
    <source>
        <dbReference type="EMBL" id="MDW5598833.1"/>
    </source>
</evidence>
<evidence type="ECO:0000259" key="7">
    <source>
        <dbReference type="Pfam" id="PF00155"/>
    </source>
</evidence>
<dbReference type="EC" id="2.6.1.9" evidence="6"/>
<comment type="subunit">
    <text evidence="2 6">Homodimer.</text>
</comment>
<keyword evidence="5 6" id="KW-0663">Pyridoxal phosphate</keyword>
<evidence type="ECO:0000313" key="9">
    <source>
        <dbReference type="Proteomes" id="UP001284601"/>
    </source>
</evidence>
<dbReference type="InterPro" id="IPR015424">
    <property type="entry name" value="PyrdxlP-dep_Trfase"/>
</dbReference>
<dbReference type="Gene3D" id="3.90.1150.10">
    <property type="entry name" value="Aspartate Aminotransferase, domain 1"/>
    <property type="match status" value="1"/>
</dbReference>
<dbReference type="InterPro" id="IPR005861">
    <property type="entry name" value="HisP_aminotrans"/>
</dbReference>
<evidence type="ECO:0000256" key="5">
    <source>
        <dbReference type="ARBA" id="ARBA00022898"/>
    </source>
</evidence>